<dbReference type="Proteomes" id="UP001597100">
    <property type="component" value="Unassembled WGS sequence"/>
</dbReference>
<reference evidence="2" key="1">
    <citation type="journal article" date="2019" name="Int. J. Syst. Evol. Microbiol.">
        <title>The Global Catalogue of Microorganisms (GCM) 10K type strain sequencing project: providing services to taxonomists for standard genome sequencing and annotation.</title>
        <authorList>
            <consortium name="The Broad Institute Genomics Platform"/>
            <consortium name="The Broad Institute Genome Sequencing Center for Infectious Disease"/>
            <person name="Wu L."/>
            <person name="Ma J."/>
        </authorList>
    </citation>
    <scope>NUCLEOTIDE SEQUENCE [LARGE SCALE GENOMIC DNA]</scope>
    <source>
        <strain evidence="2">CCUG 60898</strain>
    </source>
</reference>
<evidence type="ECO:0000313" key="2">
    <source>
        <dbReference type="Proteomes" id="UP001597100"/>
    </source>
</evidence>
<comment type="caution">
    <text evidence="1">The sequence shown here is derived from an EMBL/GenBank/DDBJ whole genome shotgun (WGS) entry which is preliminary data.</text>
</comment>
<organism evidence="1 2">
    <name type="scientific">Salinimicrobium gaetbulicola</name>
    <dbReference type="NCBI Taxonomy" id="999702"/>
    <lineage>
        <taxon>Bacteria</taxon>
        <taxon>Pseudomonadati</taxon>
        <taxon>Bacteroidota</taxon>
        <taxon>Flavobacteriia</taxon>
        <taxon>Flavobacteriales</taxon>
        <taxon>Flavobacteriaceae</taxon>
        <taxon>Salinimicrobium</taxon>
    </lineage>
</organism>
<accession>A0ABW3IEV4</accession>
<name>A0ABW3IEV4_9FLAO</name>
<protein>
    <submittedName>
        <fullName evidence="1">Uncharacterized protein</fullName>
    </submittedName>
</protein>
<gene>
    <name evidence="1" type="ORF">ACFQ1G_07175</name>
</gene>
<dbReference type="RefSeq" id="WP_380738011.1">
    <property type="nucleotide sequence ID" value="NZ_JBHTJP010000032.1"/>
</dbReference>
<sequence>MRKLEVTITEEQYQHIQAEIKYAARTHLSEGIFGGYELCLQVGIPDVFGAHLEMKINNTIDLGEVEWRFSLTNKSSGK</sequence>
<evidence type="ECO:0000313" key="1">
    <source>
        <dbReference type="EMBL" id="MFD0976568.1"/>
    </source>
</evidence>
<dbReference type="EMBL" id="JBHTJP010000032">
    <property type="protein sequence ID" value="MFD0976568.1"/>
    <property type="molecule type" value="Genomic_DNA"/>
</dbReference>
<keyword evidence="2" id="KW-1185">Reference proteome</keyword>
<proteinExistence type="predicted"/>